<dbReference type="PATRIC" id="fig|1319815.3.peg.50"/>
<evidence type="ECO:0000256" key="4">
    <source>
        <dbReference type="ARBA" id="ARBA00022898"/>
    </source>
</evidence>
<dbReference type="GO" id="GO:0001717">
    <property type="term" value="P:conversion of seryl-tRNAsec to selenocys-tRNAsec"/>
    <property type="evidence" value="ECO:0007669"/>
    <property type="project" value="UniProtKB-UniRule"/>
</dbReference>
<evidence type="ECO:0000313" key="11">
    <source>
        <dbReference type="Proteomes" id="UP000017081"/>
    </source>
</evidence>
<keyword evidence="5 8" id="KW-0648">Protein biosynthesis</keyword>
<evidence type="ECO:0000256" key="2">
    <source>
        <dbReference type="ARBA" id="ARBA00022490"/>
    </source>
</evidence>
<dbReference type="UniPathway" id="UPA00906">
    <property type="reaction ID" value="UER00896"/>
</dbReference>
<keyword evidence="6 8" id="KW-0711">Selenium</keyword>
<evidence type="ECO:0000256" key="1">
    <source>
        <dbReference type="ARBA" id="ARBA00001933"/>
    </source>
</evidence>
<feature type="modified residue" description="N6-(pyridoxal phosphate)lysine" evidence="8 9">
    <location>
        <position position="294"/>
    </location>
</feature>
<accession>U7VGV5</accession>
<keyword evidence="2 8" id="KW-0963">Cytoplasm</keyword>
<dbReference type="eggNOG" id="COG1921">
    <property type="taxonomic scope" value="Bacteria"/>
</dbReference>
<dbReference type="Pfam" id="PF03841">
    <property type="entry name" value="SelA"/>
    <property type="match status" value="1"/>
</dbReference>
<keyword evidence="3 8" id="KW-0808">Transferase</keyword>
<sequence length="461" mass="51852">MTNKQTLLRNLPKVDKVIDLLNEKEFFKDKPYKEVYDAVNEGINFFRKGILEEVITQYSIEDIENEITKSLTKNLEFNFKRVINGTGTILHTNLGRALFSKELIEHLQNSLCGYSNLEFDLKTGERGSRYSHVEDLIAKVTGAEAALVVNNNAAAVMLCLNEFSKNTEVIISRGELVEVGGSFRIPDIMELSSAKLVEVGTTNRTHLADYQKAINENTSMLLKVHTSNYHISGFTKSVSNKEIAELAKEHRIISMEDLGSGVLIDFSKYGQKKEPTIFESLNSGIDLITFSGDKLLGGPQCGVIIGKRELISKLKKNQFLRAFRVCKMTISALEFTFKQYVDEKVAIEKNPTLNRILEPISEVFKRAEILKNLLKDIEIDSEIIETKAIIGGGSMPDATIDSYGVAITSLDGKQVETAFLKEDTPIVGRVQNNQFFIDLKTIHSDEYSIIIKNFKKFLERV</sequence>
<comment type="similarity">
    <text evidence="7 8">Belongs to the SelA family.</text>
</comment>
<comment type="cofactor">
    <cofactor evidence="1 8 9">
        <name>pyridoxal 5'-phosphate</name>
        <dbReference type="ChEBI" id="CHEBI:597326"/>
    </cofactor>
</comment>
<comment type="catalytic activity">
    <reaction evidence="8">
        <text>L-seryl-tRNA(Sec) + selenophosphate + H(+) = L-selenocysteinyl-tRNA(Sec) + phosphate</text>
        <dbReference type="Rhea" id="RHEA:22728"/>
        <dbReference type="Rhea" id="RHEA-COMP:9742"/>
        <dbReference type="Rhea" id="RHEA-COMP:9743"/>
        <dbReference type="ChEBI" id="CHEBI:15378"/>
        <dbReference type="ChEBI" id="CHEBI:16144"/>
        <dbReference type="ChEBI" id="CHEBI:43474"/>
        <dbReference type="ChEBI" id="CHEBI:78533"/>
        <dbReference type="ChEBI" id="CHEBI:78573"/>
        <dbReference type="EC" id="2.9.1.1"/>
    </reaction>
</comment>
<dbReference type="EC" id="2.9.1.1" evidence="8"/>
<dbReference type="GO" id="GO:0001514">
    <property type="term" value="P:selenocysteine incorporation"/>
    <property type="evidence" value="ECO:0007669"/>
    <property type="project" value="UniProtKB-UniRule"/>
</dbReference>
<evidence type="ECO:0000256" key="5">
    <source>
        <dbReference type="ARBA" id="ARBA00022917"/>
    </source>
</evidence>
<comment type="subcellular location">
    <subcellularLocation>
        <location evidence="8">Cytoplasm</location>
    </subcellularLocation>
</comment>
<keyword evidence="11" id="KW-1185">Reference proteome</keyword>
<dbReference type="HOGENOM" id="CLU_038142_1_0_0"/>
<name>U7VGV5_9FUSO</name>
<evidence type="ECO:0000256" key="8">
    <source>
        <dbReference type="HAMAP-Rule" id="MF_00423"/>
    </source>
</evidence>
<organism evidence="10 11">
    <name type="scientific">Cetobacterium somerae ATCC BAA-474</name>
    <dbReference type="NCBI Taxonomy" id="1319815"/>
    <lineage>
        <taxon>Bacteria</taxon>
        <taxon>Fusobacteriati</taxon>
        <taxon>Fusobacteriota</taxon>
        <taxon>Fusobacteriia</taxon>
        <taxon>Fusobacteriales</taxon>
        <taxon>Fusobacteriaceae</taxon>
        <taxon>Cetobacterium</taxon>
    </lineage>
</organism>
<dbReference type="InterPro" id="IPR015424">
    <property type="entry name" value="PyrdxlP-dep_Trfase"/>
</dbReference>
<evidence type="ECO:0000256" key="3">
    <source>
        <dbReference type="ARBA" id="ARBA00022679"/>
    </source>
</evidence>
<dbReference type="InterPro" id="IPR018319">
    <property type="entry name" value="SelA-like"/>
</dbReference>
<protein>
    <recommendedName>
        <fullName evidence="8">L-seryl-tRNA(Sec) selenium transferase</fullName>
        <ecNumber evidence="8">2.9.1.1</ecNumber>
    </recommendedName>
    <alternativeName>
        <fullName evidence="8">Selenocysteine synthase</fullName>
        <shortName evidence="8">Sec synthase</shortName>
    </alternativeName>
    <alternativeName>
        <fullName evidence="8">Selenocysteinyl-tRNA(Sec) synthase</fullName>
    </alternativeName>
</protein>
<evidence type="ECO:0000256" key="6">
    <source>
        <dbReference type="ARBA" id="ARBA00023266"/>
    </source>
</evidence>
<comment type="pathway">
    <text evidence="8">Aminoacyl-tRNA biosynthesis; selenocysteinyl-tRNA(Sec) biosynthesis; selenocysteinyl-tRNA(Sec) from L-seryl-tRNA(Sec) (bacterial route): step 1/1.</text>
</comment>
<dbReference type="HAMAP" id="MF_00423">
    <property type="entry name" value="SelA"/>
    <property type="match status" value="1"/>
</dbReference>
<dbReference type="RefSeq" id="WP_023049602.1">
    <property type="nucleotide sequence ID" value="NZ_CP173065.2"/>
</dbReference>
<reference evidence="10 11" key="1">
    <citation type="submission" date="2013-08" db="EMBL/GenBank/DDBJ databases">
        <authorList>
            <person name="Weinstock G."/>
            <person name="Sodergren E."/>
            <person name="Wylie T."/>
            <person name="Fulton L."/>
            <person name="Fulton R."/>
            <person name="Fronick C."/>
            <person name="O'Laughlin M."/>
            <person name="Godfrey J."/>
            <person name="Miner T."/>
            <person name="Herter B."/>
            <person name="Appelbaum E."/>
            <person name="Cordes M."/>
            <person name="Lek S."/>
            <person name="Wollam A."/>
            <person name="Pepin K.H."/>
            <person name="Palsikar V.B."/>
            <person name="Mitreva M."/>
            <person name="Wilson R.K."/>
        </authorList>
    </citation>
    <scope>NUCLEOTIDE SEQUENCE [LARGE SCALE GENOMIC DNA]</scope>
    <source>
        <strain evidence="10 11">ATCC BAA-474</strain>
    </source>
</reference>
<dbReference type="Proteomes" id="UP000017081">
    <property type="component" value="Unassembled WGS sequence"/>
</dbReference>
<dbReference type="AlphaFoldDB" id="U7VGV5"/>
<proteinExistence type="inferred from homology"/>
<dbReference type="GO" id="GO:0005737">
    <property type="term" value="C:cytoplasm"/>
    <property type="evidence" value="ECO:0007669"/>
    <property type="project" value="UniProtKB-SubCell"/>
</dbReference>
<dbReference type="EMBL" id="AXZF01000002">
    <property type="protein sequence ID" value="ERT70058.1"/>
    <property type="molecule type" value="Genomic_DNA"/>
</dbReference>
<dbReference type="SUPFAM" id="SSF53383">
    <property type="entry name" value="PLP-dependent transferases"/>
    <property type="match status" value="1"/>
</dbReference>
<dbReference type="STRING" id="1319815.HMPREF0202_00052"/>
<keyword evidence="4 8" id="KW-0663">Pyridoxal phosphate</keyword>
<gene>
    <name evidence="8" type="primary">selA</name>
    <name evidence="10" type="ORF">HMPREF0202_00052</name>
</gene>
<dbReference type="Gene3D" id="3.40.640.10">
    <property type="entry name" value="Type I PLP-dependent aspartate aminotransferase-like (Major domain)"/>
    <property type="match status" value="1"/>
</dbReference>
<comment type="function">
    <text evidence="8">Converts seryl-tRNA(Sec) to selenocysteinyl-tRNA(Sec) required for selenoprotein biosynthesis.</text>
</comment>
<dbReference type="PANTHER" id="PTHR32328:SF0">
    <property type="entry name" value="L-SERYL-TRNA(SEC) SELENIUM TRANSFERASE"/>
    <property type="match status" value="1"/>
</dbReference>
<dbReference type="Gene3D" id="3.90.1150.180">
    <property type="match status" value="1"/>
</dbReference>
<dbReference type="PANTHER" id="PTHR32328">
    <property type="entry name" value="L-SERYL-TRNA(SEC) SELENIUM TRANSFERASE"/>
    <property type="match status" value="1"/>
</dbReference>
<evidence type="ECO:0000256" key="9">
    <source>
        <dbReference type="PIRSR" id="PIRSR618319-50"/>
    </source>
</evidence>
<dbReference type="InterPro" id="IPR015421">
    <property type="entry name" value="PyrdxlP-dep_Trfase_major"/>
</dbReference>
<evidence type="ECO:0000256" key="7">
    <source>
        <dbReference type="ARBA" id="ARBA00044507"/>
    </source>
</evidence>
<dbReference type="InterPro" id="IPR004534">
    <property type="entry name" value="SelA_trans"/>
</dbReference>
<evidence type="ECO:0000313" key="10">
    <source>
        <dbReference type="EMBL" id="ERT70058.1"/>
    </source>
</evidence>
<dbReference type="GO" id="GO:0004125">
    <property type="term" value="F:L-seryl-tRNA(Sec) selenium transferase activity"/>
    <property type="evidence" value="ECO:0007669"/>
    <property type="project" value="UniProtKB-UniRule"/>
</dbReference>
<dbReference type="NCBIfam" id="TIGR00474">
    <property type="entry name" value="selA"/>
    <property type="match status" value="1"/>
</dbReference>
<comment type="caution">
    <text evidence="10">The sequence shown here is derived from an EMBL/GenBank/DDBJ whole genome shotgun (WGS) entry which is preliminary data.</text>
</comment>